<keyword evidence="5" id="KW-1185">Reference proteome</keyword>
<comment type="similarity">
    <text evidence="2">Belongs to the enoyl-CoA hydratase/isomerase family.</text>
</comment>
<dbReference type="InterPro" id="IPR032259">
    <property type="entry name" value="HIBYL-CoA-H"/>
</dbReference>
<dbReference type="Gramene" id="OMO78089">
    <property type="protein sequence ID" value="OMO78089"/>
    <property type="gene ID" value="CCACVL1_14657"/>
</dbReference>
<evidence type="ECO:0000313" key="4">
    <source>
        <dbReference type="EMBL" id="OMO78089.1"/>
    </source>
</evidence>
<reference evidence="4 5" key="1">
    <citation type="submission" date="2013-09" db="EMBL/GenBank/DDBJ databases">
        <title>Corchorus capsularis genome sequencing.</title>
        <authorList>
            <person name="Alam M."/>
            <person name="Haque M.S."/>
            <person name="Islam M.S."/>
            <person name="Emdad E.M."/>
            <person name="Islam M.M."/>
            <person name="Ahmed B."/>
            <person name="Halim A."/>
            <person name="Hossen Q.M.M."/>
            <person name="Hossain M.Z."/>
            <person name="Ahmed R."/>
            <person name="Khan M.M."/>
            <person name="Islam R."/>
            <person name="Rashid M.M."/>
            <person name="Khan S.A."/>
            <person name="Rahman M.S."/>
            <person name="Alam M."/>
        </authorList>
    </citation>
    <scope>NUCLEOTIDE SEQUENCE [LARGE SCALE GENOMIC DNA]</scope>
    <source>
        <strain evidence="5">cv. CVL-1</strain>
        <tissue evidence="4">Whole seedling</tissue>
    </source>
</reference>
<dbReference type="PANTHER" id="PTHR43176">
    <property type="entry name" value="3-HYDROXYISOBUTYRYL-COA HYDROLASE-RELATED"/>
    <property type="match status" value="1"/>
</dbReference>
<dbReference type="InterPro" id="IPR045004">
    <property type="entry name" value="ECH_dom"/>
</dbReference>
<sequence>MVILKEKEMENKAEKWMIEAVKSMKAASPSSLKIFLRSIREGRKQTLEQCLAREYITLSHIFRGSMNSDFCEGARAKLIEKDNKPKWQPPNLQSVSKEMVNGYFTEVDDPHWEILRLPSRSNLLRVDVLKSRI</sequence>
<organism evidence="4 5">
    <name type="scientific">Corchorus capsularis</name>
    <name type="common">Jute</name>
    <dbReference type="NCBI Taxonomy" id="210143"/>
    <lineage>
        <taxon>Eukaryota</taxon>
        <taxon>Viridiplantae</taxon>
        <taxon>Streptophyta</taxon>
        <taxon>Embryophyta</taxon>
        <taxon>Tracheophyta</taxon>
        <taxon>Spermatophyta</taxon>
        <taxon>Magnoliopsida</taxon>
        <taxon>eudicotyledons</taxon>
        <taxon>Gunneridae</taxon>
        <taxon>Pentapetalae</taxon>
        <taxon>rosids</taxon>
        <taxon>malvids</taxon>
        <taxon>Malvales</taxon>
        <taxon>Malvaceae</taxon>
        <taxon>Grewioideae</taxon>
        <taxon>Apeibeae</taxon>
        <taxon>Corchorus</taxon>
    </lineage>
</organism>
<accession>A0A1R3I6B2</accession>
<dbReference type="Proteomes" id="UP000188268">
    <property type="component" value="Unassembled WGS sequence"/>
</dbReference>
<proteinExistence type="inferred from homology"/>
<dbReference type="OMA" id="CTTILSK"/>
<protein>
    <recommendedName>
        <fullName evidence="2">3-hydroxyisobutyryl-CoA hydrolase</fullName>
        <shortName evidence="2">HIB-CoA hydrolase</shortName>
        <shortName evidence="2">HIBYL-CoA-H</shortName>
        <ecNumber evidence="2">3.1.2.4</ecNumber>
    </recommendedName>
    <alternativeName>
        <fullName evidence="2">3-hydroxyisobutyryl-coenzyme A hydrolase</fullName>
    </alternativeName>
</protein>
<comment type="catalytic activity">
    <reaction evidence="2">
        <text>3-hydroxy-2-methylpropanoyl-CoA + H2O = 3-hydroxy-2-methylpropanoate + CoA + H(+)</text>
        <dbReference type="Rhea" id="RHEA:20888"/>
        <dbReference type="ChEBI" id="CHEBI:11805"/>
        <dbReference type="ChEBI" id="CHEBI:15377"/>
        <dbReference type="ChEBI" id="CHEBI:15378"/>
        <dbReference type="ChEBI" id="CHEBI:57287"/>
        <dbReference type="ChEBI" id="CHEBI:57340"/>
        <dbReference type="EC" id="3.1.2.4"/>
    </reaction>
</comment>
<comment type="caution">
    <text evidence="4">The sequence shown here is derived from an EMBL/GenBank/DDBJ whole genome shotgun (WGS) entry which is preliminary data.</text>
</comment>
<comment type="pathway">
    <text evidence="2">Amino-acid degradation; L-valine degradation.</text>
</comment>
<dbReference type="GO" id="GO:0006574">
    <property type="term" value="P:L-valine catabolic process"/>
    <property type="evidence" value="ECO:0007669"/>
    <property type="project" value="UniProtKB-UniRule"/>
</dbReference>
<dbReference type="OrthoDB" id="16820at2759"/>
<name>A0A1R3I6B2_COCAP</name>
<feature type="domain" description="Enoyl-CoA hydratase/isomerase" evidence="3">
    <location>
        <begin position="7"/>
        <end position="104"/>
    </location>
</feature>
<dbReference type="EMBL" id="AWWV01010616">
    <property type="protein sequence ID" value="OMO78089.1"/>
    <property type="molecule type" value="Genomic_DNA"/>
</dbReference>
<dbReference type="STRING" id="210143.A0A1R3I6B2"/>
<dbReference type="GO" id="GO:0003860">
    <property type="term" value="F:3-hydroxyisobutyryl-CoA hydrolase activity"/>
    <property type="evidence" value="ECO:0007669"/>
    <property type="project" value="UniProtKB-UniRule"/>
</dbReference>
<evidence type="ECO:0000313" key="5">
    <source>
        <dbReference type="Proteomes" id="UP000188268"/>
    </source>
</evidence>
<keyword evidence="1 2" id="KW-0378">Hydrolase</keyword>
<dbReference type="SUPFAM" id="SSF52096">
    <property type="entry name" value="ClpP/crotonase"/>
    <property type="match status" value="1"/>
</dbReference>
<dbReference type="EC" id="3.1.2.4" evidence="2"/>
<evidence type="ECO:0000259" key="3">
    <source>
        <dbReference type="Pfam" id="PF16113"/>
    </source>
</evidence>
<dbReference type="InterPro" id="IPR029045">
    <property type="entry name" value="ClpP/crotonase-like_dom_sf"/>
</dbReference>
<evidence type="ECO:0000256" key="1">
    <source>
        <dbReference type="ARBA" id="ARBA00022801"/>
    </source>
</evidence>
<comment type="function">
    <text evidence="2">Hydrolyzes 3-hydroxyisobutyryl-CoA (HIBYL-CoA), a saline catabolite. Has high activity toward isobutyryl-CoA. Could be an isobutyryl-CoA dehydrogenase that functions in valine catabolism.</text>
</comment>
<dbReference type="AlphaFoldDB" id="A0A1R3I6B2"/>
<dbReference type="Gene3D" id="3.90.226.10">
    <property type="entry name" value="2-enoyl-CoA Hydratase, Chain A, domain 1"/>
    <property type="match status" value="1"/>
</dbReference>
<dbReference type="PANTHER" id="PTHR43176:SF6">
    <property type="entry name" value="3-HYDROXYISOBUTYRYL-COA HYDROLASE"/>
    <property type="match status" value="1"/>
</dbReference>
<dbReference type="Pfam" id="PF16113">
    <property type="entry name" value="ECH_2"/>
    <property type="match status" value="1"/>
</dbReference>
<evidence type="ECO:0000256" key="2">
    <source>
        <dbReference type="RuleBase" id="RU369070"/>
    </source>
</evidence>
<gene>
    <name evidence="4" type="ORF">CCACVL1_14657</name>
</gene>